<dbReference type="EMBL" id="FQXG01000005">
    <property type="protein sequence ID" value="SHH93619.1"/>
    <property type="molecule type" value="Genomic_DNA"/>
</dbReference>
<dbReference type="STRING" id="299255.SAMN02745129_3145"/>
<organism evidence="2 3">
    <name type="scientific">Ferrimonas marina</name>
    <dbReference type="NCBI Taxonomy" id="299255"/>
    <lineage>
        <taxon>Bacteria</taxon>
        <taxon>Pseudomonadati</taxon>
        <taxon>Pseudomonadota</taxon>
        <taxon>Gammaproteobacteria</taxon>
        <taxon>Alteromonadales</taxon>
        <taxon>Ferrimonadaceae</taxon>
        <taxon>Ferrimonas</taxon>
    </lineage>
</organism>
<dbReference type="AlphaFoldDB" id="A0A1M5X188"/>
<gene>
    <name evidence="2" type="ORF">SAMN02745129_3145</name>
</gene>
<reference evidence="2 3" key="1">
    <citation type="submission" date="2016-11" db="EMBL/GenBank/DDBJ databases">
        <authorList>
            <person name="Jaros S."/>
            <person name="Januszkiewicz K."/>
            <person name="Wedrychowicz H."/>
        </authorList>
    </citation>
    <scope>NUCLEOTIDE SEQUENCE [LARGE SCALE GENOMIC DNA]</scope>
    <source>
        <strain evidence="2 3">DSM 16917</strain>
    </source>
</reference>
<dbReference type="OrthoDB" id="6399558at2"/>
<sequence>MYKQLATAVGLALLVSACSSSSDDDPAPGLPIDQADSVVLEVTGFDASSHEVTFTLADDSGEPLTGAGDNYLLAFLGFSDQVISAYNMGWHHSEQFGCGEFVPQCLGELVSEEPGQYRFVPDVTPEWDESINQLKLMIHVAGERAASDWQTITL</sequence>
<dbReference type="RefSeq" id="WP_067661166.1">
    <property type="nucleotide sequence ID" value="NZ_FQXG01000005.1"/>
</dbReference>
<keyword evidence="1" id="KW-0732">Signal</keyword>
<evidence type="ECO:0000313" key="2">
    <source>
        <dbReference type="EMBL" id="SHH93619.1"/>
    </source>
</evidence>
<name>A0A1M5X188_9GAMM</name>
<proteinExistence type="predicted"/>
<evidence type="ECO:0000256" key="1">
    <source>
        <dbReference type="SAM" id="SignalP"/>
    </source>
</evidence>
<dbReference type="Proteomes" id="UP000184268">
    <property type="component" value="Unassembled WGS sequence"/>
</dbReference>
<protein>
    <submittedName>
        <fullName evidence="2">Uncharacterized protein</fullName>
    </submittedName>
</protein>
<evidence type="ECO:0000313" key="3">
    <source>
        <dbReference type="Proteomes" id="UP000184268"/>
    </source>
</evidence>
<keyword evidence="3" id="KW-1185">Reference proteome</keyword>
<feature type="signal peptide" evidence="1">
    <location>
        <begin position="1"/>
        <end position="22"/>
    </location>
</feature>
<feature type="chain" id="PRO_5009914810" evidence="1">
    <location>
        <begin position="23"/>
        <end position="154"/>
    </location>
</feature>
<dbReference type="PROSITE" id="PS51257">
    <property type="entry name" value="PROKAR_LIPOPROTEIN"/>
    <property type="match status" value="1"/>
</dbReference>
<accession>A0A1M5X188</accession>